<evidence type="ECO:0000313" key="2">
    <source>
        <dbReference type="EMBL" id="KAG8173525.1"/>
    </source>
</evidence>
<name>A0AAV6TQ40_9ARAC</name>
<keyword evidence="3" id="KW-1185">Reference proteome</keyword>
<gene>
    <name evidence="2" type="ORF">JTE90_015674</name>
</gene>
<reference evidence="2 3" key="1">
    <citation type="journal article" date="2022" name="Nat. Ecol. Evol.">
        <title>A masculinizing supergene underlies an exaggerated male reproductive morph in a spider.</title>
        <authorList>
            <person name="Hendrickx F."/>
            <person name="De Corte Z."/>
            <person name="Sonet G."/>
            <person name="Van Belleghem S.M."/>
            <person name="Kostlbacher S."/>
            <person name="Vangestel C."/>
        </authorList>
    </citation>
    <scope>NUCLEOTIDE SEQUENCE [LARGE SCALE GENOMIC DNA]</scope>
    <source>
        <strain evidence="2">W744_W776</strain>
    </source>
</reference>
<proteinExistence type="predicted"/>
<feature type="region of interest" description="Disordered" evidence="1">
    <location>
        <begin position="53"/>
        <end position="89"/>
    </location>
</feature>
<dbReference type="GO" id="GO:0003677">
    <property type="term" value="F:DNA binding"/>
    <property type="evidence" value="ECO:0007669"/>
    <property type="project" value="InterPro"/>
</dbReference>
<dbReference type="InterPro" id="IPR010886">
    <property type="entry name" value="Hc1"/>
</dbReference>
<organism evidence="2 3">
    <name type="scientific">Oedothorax gibbosus</name>
    <dbReference type="NCBI Taxonomy" id="931172"/>
    <lineage>
        <taxon>Eukaryota</taxon>
        <taxon>Metazoa</taxon>
        <taxon>Ecdysozoa</taxon>
        <taxon>Arthropoda</taxon>
        <taxon>Chelicerata</taxon>
        <taxon>Arachnida</taxon>
        <taxon>Araneae</taxon>
        <taxon>Araneomorphae</taxon>
        <taxon>Entelegynae</taxon>
        <taxon>Araneoidea</taxon>
        <taxon>Linyphiidae</taxon>
        <taxon>Erigoninae</taxon>
        <taxon>Oedothorax</taxon>
    </lineage>
</organism>
<feature type="compositionally biased region" description="Basic residues" evidence="1">
    <location>
        <begin position="72"/>
        <end position="89"/>
    </location>
</feature>
<dbReference type="AlphaFoldDB" id="A0AAV6TQ40"/>
<sequence>MALKETIQRLLHQIADIRHDLEKAMEGNKAAAQRARTNTIRFSKTSKVFRKESVAAARSGMKKAARAEKAKGAKRAPAKKKAPARKKKR</sequence>
<dbReference type="Proteomes" id="UP000827092">
    <property type="component" value="Unassembled WGS sequence"/>
</dbReference>
<dbReference type="GO" id="GO:0030527">
    <property type="term" value="F:structural constituent of chromatin"/>
    <property type="evidence" value="ECO:0007669"/>
    <property type="project" value="InterPro"/>
</dbReference>
<dbReference type="EMBL" id="JAFNEN010001674">
    <property type="protein sequence ID" value="KAG8173525.1"/>
    <property type="molecule type" value="Genomic_DNA"/>
</dbReference>
<dbReference type="Pfam" id="PF07432">
    <property type="entry name" value="Hc1"/>
    <property type="match status" value="1"/>
</dbReference>
<comment type="caution">
    <text evidence="2">The sequence shown here is derived from an EMBL/GenBank/DDBJ whole genome shotgun (WGS) entry which is preliminary data.</text>
</comment>
<evidence type="ECO:0000313" key="3">
    <source>
        <dbReference type="Proteomes" id="UP000827092"/>
    </source>
</evidence>
<evidence type="ECO:0000256" key="1">
    <source>
        <dbReference type="SAM" id="MobiDB-lite"/>
    </source>
</evidence>
<protein>
    <submittedName>
        <fullName evidence="2">Uncharacterized protein</fullName>
    </submittedName>
</protein>
<accession>A0AAV6TQ40</accession>